<keyword evidence="4" id="KW-1185">Reference proteome</keyword>
<name>A0ABS1E246_9GAMM</name>
<dbReference type="CDD" id="cd01276">
    <property type="entry name" value="PKCI_related"/>
    <property type="match status" value="1"/>
</dbReference>
<dbReference type="InterPro" id="IPR011146">
    <property type="entry name" value="HIT-like"/>
</dbReference>
<feature type="short sequence motif" description="Histidine triad motif" evidence="1">
    <location>
        <begin position="100"/>
        <end position="104"/>
    </location>
</feature>
<evidence type="ECO:0000313" key="3">
    <source>
        <dbReference type="EMBL" id="MBK1725776.1"/>
    </source>
</evidence>
<reference evidence="3 4" key="1">
    <citation type="journal article" date="2020" name="Microorganisms">
        <title>Osmotic Adaptation and Compatible Solute Biosynthesis of Phototrophic Bacteria as Revealed from Genome Analyses.</title>
        <authorList>
            <person name="Imhoff J.F."/>
            <person name="Rahn T."/>
            <person name="Kunzel S."/>
            <person name="Keller A."/>
            <person name="Neulinger S.C."/>
        </authorList>
    </citation>
    <scope>NUCLEOTIDE SEQUENCE [LARGE SCALE GENOMIC DNA]</scope>
    <source>
        <strain evidence="3 4">DSM 15116</strain>
    </source>
</reference>
<dbReference type="InterPro" id="IPR019808">
    <property type="entry name" value="Histidine_triad_CS"/>
</dbReference>
<feature type="domain" description="HIT" evidence="2">
    <location>
        <begin position="7"/>
        <end position="116"/>
    </location>
</feature>
<evidence type="ECO:0000259" key="2">
    <source>
        <dbReference type="PROSITE" id="PS51084"/>
    </source>
</evidence>
<dbReference type="EMBL" id="NRSH01000009">
    <property type="protein sequence ID" value="MBK1725776.1"/>
    <property type="molecule type" value="Genomic_DNA"/>
</dbReference>
<dbReference type="InterPro" id="IPR036265">
    <property type="entry name" value="HIT-like_sf"/>
</dbReference>
<dbReference type="Pfam" id="PF01230">
    <property type="entry name" value="HIT"/>
    <property type="match status" value="1"/>
</dbReference>
<dbReference type="Proteomes" id="UP000738126">
    <property type="component" value="Unassembled WGS sequence"/>
</dbReference>
<comment type="caution">
    <text evidence="3">The sequence shown here is derived from an EMBL/GenBank/DDBJ whole genome shotgun (WGS) entry which is preliminary data.</text>
</comment>
<dbReference type="RefSeq" id="WP_200256258.1">
    <property type="nucleotide sequence ID" value="NZ_NRSH01000009.1"/>
</dbReference>
<evidence type="ECO:0000313" key="4">
    <source>
        <dbReference type="Proteomes" id="UP000738126"/>
    </source>
</evidence>
<dbReference type="PRINTS" id="PR00332">
    <property type="entry name" value="HISTRIAD"/>
</dbReference>
<dbReference type="PROSITE" id="PS00892">
    <property type="entry name" value="HIT_1"/>
    <property type="match status" value="1"/>
</dbReference>
<sequence>MSDSECIFCKIAAGEIDAQIVHSDEDVVAFRDLHPQAPTHILVIPRRHIPTLEDLTLGDGELLAKMFTVAREQAQAEGIAERGYRTVFNCRGDGGQEIYHLHLHLLGGRSMQWPPG</sequence>
<protein>
    <submittedName>
        <fullName evidence="3">Histidine triad nucleotide-binding protein</fullName>
    </submittedName>
</protein>
<dbReference type="InterPro" id="IPR001310">
    <property type="entry name" value="Histidine_triad_HIT"/>
</dbReference>
<organism evidence="3 4">
    <name type="scientific">Halorhodospira neutriphila</name>
    <dbReference type="NCBI Taxonomy" id="168379"/>
    <lineage>
        <taxon>Bacteria</taxon>
        <taxon>Pseudomonadati</taxon>
        <taxon>Pseudomonadota</taxon>
        <taxon>Gammaproteobacteria</taxon>
        <taxon>Chromatiales</taxon>
        <taxon>Ectothiorhodospiraceae</taxon>
        <taxon>Halorhodospira</taxon>
    </lineage>
</organism>
<evidence type="ECO:0000256" key="1">
    <source>
        <dbReference type="PROSITE-ProRule" id="PRU00464"/>
    </source>
</evidence>
<proteinExistence type="predicted"/>
<dbReference type="PROSITE" id="PS51084">
    <property type="entry name" value="HIT_2"/>
    <property type="match status" value="1"/>
</dbReference>
<gene>
    <name evidence="3" type="ORF">CKO13_01815</name>
</gene>
<dbReference type="SUPFAM" id="SSF54197">
    <property type="entry name" value="HIT-like"/>
    <property type="match status" value="1"/>
</dbReference>
<accession>A0ABS1E246</accession>
<dbReference type="Gene3D" id="3.30.428.10">
    <property type="entry name" value="HIT-like"/>
    <property type="match status" value="1"/>
</dbReference>
<dbReference type="PANTHER" id="PTHR23089">
    <property type="entry name" value="HISTIDINE TRIAD HIT PROTEIN"/>
    <property type="match status" value="1"/>
</dbReference>